<protein>
    <submittedName>
        <fullName evidence="9">ABC transporter permease</fullName>
    </submittedName>
</protein>
<feature type="transmembrane region" description="Helical" evidence="6">
    <location>
        <begin position="674"/>
        <end position="698"/>
    </location>
</feature>
<reference evidence="9" key="1">
    <citation type="journal article" date="2014" name="Int. J. Syst. Evol. Microbiol.">
        <title>Complete genome sequence of Corynebacterium casei LMG S-19264T (=DSM 44701T), isolated from a smear-ripened cheese.</title>
        <authorList>
            <consortium name="US DOE Joint Genome Institute (JGI-PGF)"/>
            <person name="Walter F."/>
            <person name="Albersmeier A."/>
            <person name="Kalinowski J."/>
            <person name="Ruckert C."/>
        </authorList>
    </citation>
    <scope>NUCLEOTIDE SEQUENCE</scope>
    <source>
        <strain evidence="9">CGMCC 1.15966</strain>
    </source>
</reference>
<evidence type="ECO:0000256" key="2">
    <source>
        <dbReference type="ARBA" id="ARBA00022475"/>
    </source>
</evidence>
<accession>A0A8H9FWX7</accession>
<evidence type="ECO:0000256" key="1">
    <source>
        <dbReference type="ARBA" id="ARBA00004651"/>
    </source>
</evidence>
<keyword evidence="10" id="KW-1185">Reference proteome</keyword>
<dbReference type="GO" id="GO:0022857">
    <property type="term" value="F:transmembrane transporter activity"/>
    <property type="evidence" value="ECO:0007669"/>
    <property type="project" value="TreeGrafter"/>
</dbReference>
<dbReference type="InterPro" id="IPR025857">
    <property type="entry name" value="MacB_PCD"/>
</dbReference>
<feature type="transmembrane region" description="Helical" evidence="6">
    <location>
        <begin position="758"/>
        <end position="780"/>
    </location>
</feature>
<keyword evidence="5 6" id="KW-0472">Membrane</keyword>
<feature type="domain" description="MacB-like periplasmic core" evidence="8">
    <location>
        <begin position="16"/>
        <end position="231"/>
    </location>
</feature>
<feature type="transmembrane region" description="Helical" evidence="6">
    <location>
        <begin position="20"/>
        <end position="39"/>
    </location>
</feature>
<dbReference type="AlphaFoldDB" id="A0A8H9FWX7"/>
<feature type="transmembrane region" description="Helical" evidence="6">
    <location>
        <begin position="383"/>
        <end position="402"/>
    </location>
</feature>
<keyword evidence="4 6" id="KW-1133">Transmembrane helix</keyword>
<feature type="domain" description="ABC3 transporter permease C-terminal" evidence="7">
    <location>
        <begin position="292"/>
        <end position="409"/>
    </location>
</feature>
<dbReference type="InterPro" id="IPR050250">
    <property type="entry name" value="Macrolide_Exporter_MacB"/>
</dbReference>
<dbReference type="Pfam" id="PF12704">
    <property type="entry name" value="MacB_PCD"/>
    <property type="match status" value="2"/>
</dbReference>
<dbReference type="Proteomes" id="UP000614460">
    <property type="component" value="Unassembled WGS sequence"/>
</dbReference>
<feature type="transmembrane region" description="Helical" evidence="6">
    <location>
        <begin position="726"/>
        <end position="746"/>
    </location>
</feature>
<feature type="domain" description="ABC3 transporter permease C-terminal" evidence="7">
    <location>
        <begin position="680"/>
        <end position="790"/>
    </location>
</feature>
<name>A0A8H9FWX7_9SPHI</name>
<evidence type="ECO:0000256" key="4">
    <source>
        <dbReference type="ARBA" id="ARBA00022989"/>
    </source>
</evidence>
<dbReference type="PANTHER" id="PTHR30572">
    <property type="entry name" value="MEMBRANE COMPONENT OF TRANSPORTER-RELATED"/>
    <property type="match status" value="1"/>
</dbReference>
<feature type="domain" description="MacB-like periplasmic core" evidence="8">
    <location>
        <begin position="426"/>
        <end position="630"/>
    </location>
</feature>
<dbReference type="Pfam" id="PF02687">
    <property type="entry name" value="FtsX"/>
    <property type="match status" value="2"/>
</dbReference>
<evidence type="ECO:0000256" key="3">
    <source>
        <dbReference type="ARBA" id="ARBA00022692"/>
    </source>
</evidence>
<evidence type="ECO:0000259" key="8">
    <source>
        <dbReference type="Pfam" id="PF12704"/>
    </source>
</evidence>
<reference evidence="9" key="2">
    <citation type="submission" date="2020-09" db="EMBL/GenBank/DDBJ databases">
        <authorList>
            <person name="Sun Q."/>
            <person name="Zhou Y."/>
        </authorList>
    </citation>
    <scope>NUCLEOTIDE SEQUENCE</scope>
    <source>
        <strain evidence="9">CGMCC 1.15966</strain>
    </source>
</reference>
<comment type="caution">
    <text evidence="9">The sequence shown here is derived from an EMBL/GenBank/DDBJ whole genome shotgun (WGS) entry which is preliminary data.</text>
</comment>
<sequence length="797" mass="89265">MFKTAWRSIIKSKSLSAIHIIGLAVAIAASTVLFLTGMFELSYDNFHKDGERIAMLYKTTEPTTGKRSDSSMPTPLAPQLKKDIPSIENITRYANSTIILKNGDKEFSSMNRFVDADFFKIFDFEFLSGSTNVLNDLSNLVLTETMAKNLFGTADVLGKQVEVNLDGTWKAATVGAVLEDNPKNSSLKFSSLYRFENRPRYQESAQAWDNMDHEVYVKMKAKVNDDVFARETKAFTEQFFKEDIDRLKRDGAKTDINGSYYSFHLLPLSKVHLNDFGPENSLSSNYPWILLLISGLILFIAASNFINLSLANSISRNREIGTRKTLGGTTWDIVKQLTLESLILCILSLLVGLLIAYLILPQFNANMNYQLKITNLFTGKNLIIYLLVFFVLSLIAGGLPAMKAARSNIIQSLKGSNKIKASSLRSSLTVLQFVIAILLIIATIVISTQLNYISNKPLGFDKTEVISIPIGSGINQEDALQRMRVELSSQPWVKSVSAADINIGKGKDGTVQRSIFGFEHENKEIKTNYMRIDYDYLKTLGIKLIAGRDFDRSFGTDSNAVIINKQMAAIMGGEDKILGQKIDLNEGSTVIGIMDDFNFQNLREQVDPLTVSVNPNVFNVQYIFVRVETKQLAETLDKLNGIWKKVNPKAKVEPTYLDENTQNLYQNERVFSRIVISGTSIAIMISCLGLFALALLTINNRVKEIGIRKVLGSSVSSIIMLLSKDFIRLVLLAFFIAAPIAWWVMSKWLQTYAYRIDIQWWMFALAAGVSVLIAWSTIAWQAFRAANANIVDSLRDE</sequence>
<dbReference type="InterPro" id="IPR003838">
    <property type="entry name" value="ABC3_permease_C"/>
</dbReference>
<feature type="transmembrane region" description="Helical" evidence="6">
    <location>
        <begin position="288"/>
        <end position="310"/>
    </location>
</feature>
<evidence type="ECO:0000259" key="7">
    <source>
        <dbReference type="Pfam" id="PF02687"/>
    </source>
</evidence>
<keyword evidence="2" id="KW-1003">Cell membrane</keyword>
<dbReference type="RefSeq" id="WP_182498082.1">
    <property type="nucleotide sequence ID" value="NZ_BMKM01000001.1"/>
</dbReference>
<evidence type="ECO:0000313" key="9">
    <source>
        <dbReference type="EMBL" id="GGE07217.1"/>
    </source>
</evidence>
<proteinExistence type="predicted"/>
<feature type="transmembrane region" description="Helical" evidence="6">
    <location>
        <begin position="423"/>
        <end position="446"/>
    </location>
</feature>
<dbReference type="PANTHER" id="PTHR30572:SF18">
    <property type="entry name" value="ABC-TYPE MACROLIDE FAMILY EXPORT SYSTEM PERMEASE COMPONENT 2"/>
    <property type="match status" value="1"/>
</dbReference>
<keyword evidence="3 6" id="KW-0812">Transmembrane</keyword>
<gene>
    <name evidence="9" type="ORF">GCM10011516_01170</name>
</gene>
<organism evidence="9 10">
    <name type="scientific">Sphingobacterium cellulitidis</name>
    <dbReference type="NCBI Taxonomy" id="1768011"/>
    <lineage>
        <taxon>Bacteria</taxon>
        <taxon>Pseudomonadati</taxon>
        <taxon>Bacteroidota</taxon>
        <taxon>Sphingobacteriia</taxon>
        <taxon>Sphingobacteriales</taxon>
        <taxon>Sphingobacteriaceae</taxon>
        <taxon>Sphingobacterium</taxon>
    </lineage>
</organism>
<dbReference type="EMBL" id="BMKM01000001">
    <property type="protein sequence ID" value="GGE07217.1"/>
    <property type="molecule type" value="Genomic_DNA"/>
</dbReference>
<feature type="transmembrane region" description="Helical" evidence="6">
    <location>
        <begin position="342"/>
        <end position="363"/>
    </location>
</feature>
<dbReference type="GO" id="GO:0005886">
    <property type="term" value="C:plasma membrane"/>
    <property type="evidence" value="ECO:0007669"/>
    <property type="project" value="UniProtKB-SubCell"/>
</dbReference>
<comment type="subcellular location">
    <subcellularLocation>
        <location evidence="1">Cell membrane</location>
        <topology evidence="1">Multi-pass membrane protein</topology>
    </subcellularLocation>
</comment>
<evidence type="ECO:0000256" key="6">
    <source>
        <dbReference type="SAM" id="Phobius"/>
    </source>
</evidence>
<evidence type="ECO:0000313" key="10">
    <source>
        <dbReference type="Proteomes" id="UP000614460"/>
    </source>
</evidence>
<evidence type="ECO:0000256" key="5">
    <source>
        <dbReference type="ARBA" id="ARBA00023136"/>
    </source>
</evidence>